<dbReference type="RefSeq" id="WP_129186122.1">
    <property type="nucleotide sequence ID" value="NZ_CP035493.1"/>
</dbReference>
<dbReference type="SUPFAM" id="SSF52402">
    <property type="entry name" value="Adenine nucleotide alpha hydrolases-like"/>
    <property type="match status" value="1"/>
</dbReference>
<dbReference type="EMBL" id="CP035493">
    <property type="protein sequence ID" value="QAY68719.1"/>
    <property type="molecule type" value="Genomic_DNA"/>
</dbReference>
<comment type="function">
    <text evidence="3">The electron transfer flavoprotein serves as a specific electron acceptor for other dehydrogenases. It transfers the electrons to the main respiratory chain via ETF-ubiquinone oxidoreductase (ETF dehydrogenase).</text>
</comment>
<organism evidence="6 7">
    <name type="scientific">Xylanimonas protaetiae</name>
    <dbReference type="NCBI Taxonomy" id="2509457"/>
    <lineage>
        <taxon>Bacteria</taxon>
        <taxon>Bacillati</taxon>
        <taxon>Actinomycetota</taxon>
        <taxon>Actinomycetes</taxon>
        <taxon>Micrococcales</taxon>
        <taxon>Promicromonosporaceae</taxon>
        <taxon>Xylanimonas</taxon>
    </lineage>
</organism>
<dbReference type="InterPro" id="IPR014731">
    <property type="entry name" value="ETF_asu_C"/>
</dbReference>
<feature type="domain" description="Electron transfer flavoprotein alpha/beta-subunit N-terminal" evidence="5">
    <location>
        <begin position="8"/>
        <end position="199"/>
    </location>
</feature>
<dbReference type="AlphaFoldDB" id="A0A4P6F3G2"/>
<dbReference type="InterPro" id="IPR014730">
    <property type="entry name" value="ETF_a/b_N"/>
</dbReference>
<dbReference type="InterPro" id="IPR014729">
    <property type="entry name" value="Rossmann-like_a/b/a_fold"/>
</dbReference>
<dbReference type="GO" id="GO:0009055">
    <property type="term" value="F:electron transfer activity"/>
    <property type="evidence" value="ECO:0007669"/>
    <property type="project" value="InterPro"/>
</dbReference>
<dbReference type="PANTHER" id="PTHR43153">
    <property type="entry name" value="ELECTRON TRANSFER FLAVOPROTEIN ALPHA"/>
    <property type="match status" value="1"/>
</dbReference>
<evidence type="ECO:0000256" key="4">
    <source>
        <dbReference type="PIRSR" id="PIRSR000089-1"/>
    </source>
</evidence>
<feature type="binding site" evidence="4">
    <location>
        <begin position="244"/>
        <end position="245"/>
    </location>
    <ligand>
        <name>FAD</name>
        <dbReference type="ChEBI" id="CHEBI:57692"/>
    </ligand>
</feature>
<proteinExistence type="inferred from homology"/>
<dbReference type="Pfam" id="PF00766">
    <property type="entry name" value="ETF_alpha"/>
    <property type="match status" value="1"/>
</dbReference>
<feature type="binding site" evidence="4">
    <location>
        <position position="294"/>
    </location>
    <ligand>
        <name>FAD</name>
        <dbReference type="ChEBI" id="CHEBI:57692"/>
    </ligand>
</feature>
<dbReference type="SMART" id="SM00893">
    <property type="entry name" value="ETF"/>
    <property type="match status" value="1"/>
</dbReference>
<dbReference type="GO" id="GO:0033539">
    <property type="term" value="P:fatty acid beta-oxidation using acyl-CoA dehydrogenase"/>
    <property type="evidence" value="ECO:0007669"/>
    <property type="project" value="TreeGrafter"/>
</dbReference>
<name>A0A4P6F3G2_9MICO</name>
<keyword evidence="4" id="KW-0274">FAD</keyword>
<dbReference type="PIRSF" id="PIRSF000089">
    <property type="entry name" value="Electra_flavoP_a"/>
    <property type="match status" value="1"/>
</dbReference>
<dbReference type="InterPro" id="IPR029035">
    <property type="entry name" value="DHS-like_NAD/FAD-binding_dom"/>
</dbReference>
<evidence type="ECO:0000256" key="2">
    <source>
        <dbReference type="ARBA" id="ARBA00011355"/>
    </source>
</evidence>
<reference evidence="6 7" key="1">
    <citation type="submission" date="2019-01" db="EMBL/GenBank/DDBJ databases">
        <title>Genome sequencing of strain FW10M-9.</title>
        <authorList>
            <person name="Heo J."/>
            <person name="Kim S.-J."/>
            <person name="Kim J.-S."/>
            <person name="Hong S.-B."/>
            <person name="Kwon S.-W."/>
        </authorList>
    </citation>
    <scope>NUCLEOTIDE SEQUENCE [LARGE SCALE GENOMIC DNA]</scope>
    <source>
        <strain evidence="6 7">FW10M-9</strain>
    </source>
</reference>
<keyword evidence="7" id="KW-1185">Reference proteome</keyword>
<protein>
    <submittedName>
        <fullName evidence="6">Electron transfer flavoprotein subunit alpha/FixB family protein</fullName>
    </submittedName>
</protein>
<dbReference type="SUPFAM" id="SSF52467">
    <property type="entry name" value="DHS-like NAD/FAD-binding domain"/>
    <property type="match status" value="1"/>
</dbReference>
<comment type="subunit">
    <text evidence="2">Heterodimer of an alpha and a beta subunit.</text>
</comment>
<evidence type="ECO:0000259" key="5">
    <source>
        <dbReference type="SMART" id="SM00893"/>
    </source>
</evidence>
<evidence type="ECO:0000313" key="7">
    <source>
        <dbReference type="Proteomes" id="UP000292118"/>
    </source>
</evidence>
<evidence type="ECO:0000313" key="6">
    <source>
        <dbReference type="EMBL" id="QAY68719.1"/>
    </source>
</evidence>
<comment type="similarity">
    <text evidence="1">Belongs to the ETF alpha-subunit/FixB family.</text>
</comment>
<dbReference type="Gene3D" id="3.40.50.620">
    <property type="entry name" value="HUPs"/>
    <property type="match status" value="1"/>
</dbReference>
<feature type="binding site" evidence="4">
    <location>
        <position position="221"/>
    </location>
    <ligand>
        <name>FAD</name>
        <dbReference type="ChEBI" id="CHEBI:57692"/>
    </ligand>
</feature>
<dbReference type="KEGG" id="xya:ET471_00555"/>
<dbReference type="Gene3D" id="3.40.50.1220">
    <property type="entry name" value="TPP-binding domain"/>
    <property type="match status" value="1"/>
</dbReference>
<sequence>MTRPTVLVLLDSPARSVEEVRPAVLELITLGRTLGRVDVVTLGAPSVEVLATLGAYGVELVHQAQLPTSVPEQSYRLTSVLASVLTTAVRRNDADVLLVPSSFAGKEAAAVTAARLGAGLVVDAASLSWGGDGAAPLRIGKRVFGGTWDTVSTVASDPAVVTIRANAVVAEPAEVATSATVEPLPVEVHAPQVTVVERTLKARTIGRPTLEEAAVVVAGGRGTNGDFGPVNELAEALGAAVGATRDVVFEGWFDRYIGQTGVTVAPRLYVGAGISGAPHHRGGMQASQVVVAVNNDPEAPIFEISDFAVVGDLADVLPQAAAVIRAHKESQQAG</sequence>
<feature type="binding site" evidence="4">
    <location>
        <begin position="273"/>
        <end position="280"/>
    </location>
    <ligand>
        <name>FAD</name>
        <dbReference type="ChEBI" id="CHEBI:57692"/>
    </ligand>
</feature>
<dbReference type="Pfam" id="PF01012">
    <property type="entry name" value="ETF"/>
    <property type="match status" value="1"/>
</dbReference>
<accession>A0A4P6F3G2</accession>
<dbReference type="Proteomes" id="UP000292118">
    <property type="component" value="Chromosome"/>
</dbReference>
<evidence type="ECO:0000256" key="3">
    <source>
        <dbReference type="ARBA" id="ARBA00025649"/>
    </source>
</evidence>
<evidence type="ECO:0000256" key="1">
    <source>
        <dbReference type="ARBA" id="ARBA00005817"/>
    </source>
</evidence>
<dbReference type="InterPro" id="IPR001308">
    <property type="entry name" value="ETF_a/FixB"/>
</dbReference>
<keyword evidence="4" id="KW-0285">Flavoprotein</keyword>
<dbReference type="PANTHER" id="PTHR43153:SF1">
    <property type="entry name" value="ELECTRON TRANSFER FLAVOPROTEIN SUBUNIT ALPHA, MITOCHONDRIAL"/>
    <property type="match status" value="1"/>
</dbReference>
<gene>
    <name evidence="6" type="ORF">ET471_00555</name>
</gene>
<dbReference type="GO" id="GO:0050660">
    <property type="term" value="F:flavin adenine dinucleotide binding"/>
    <property type="evidence" value="ECO:0007669"/>
    <property type="project" value="InterPro"/>
</dbReference>
<dbReference type="OrthoDB" id="9770286at2"/>
<comment type="cofactor">
    <cofactor evidence="4">
        <name>FAD</name>
        <dbReference type="ChEBI" id="CHEBI:57692"/>
    </cofactor>
    <text evidence="4">Binds 1 FAD per dimer.</text>
</comment>